<gene>
    <name evidence="3" type="ORF">GCM10022215_02470</name>
</gene>
<keyword evidence="2" id="KW-0472">Membrane</keyword>
<evidence type="ECO:0000313" key="4">
    <source>
        <dbReference type="Proteomes" id="UP001501495"/>
    </source>
</evidence>
<feature type="region of interest" description="Disordered" evidence="1">
    <location>
        <begin position="22"/>
        <end position="44"/>
    </location>
</feature>
<accession>A0ABP7X9T4</accession>
<feature type="compositionally biased region" description="Low complexity" evidence="1">
    <location>
        <begin position="22"/>
        <end position="32"/>
    </location>
</feature>
<feature type="transmembrane region" description="Helical" evidence="2">
    <location>
        <begin position="156"/>
        <end position="185"/>
    </location>
</feature>
<sequence>MSLVERTGEAVAVADGVPAAGPLLPGVPRTGGPTDGGGRRRRLLPDPASPQATVLLALVLAGLLHLIWWRFLATSGGDIAAQDAWAEFAREYPGSAYNLAWYGGMHPVSYSVASPYLMALLGVRTTMIVSGTLAAGVLAWLVAYRVEPGWRRTAPVLAAVVALFGNAVSGRVTFALGTLFALVALSAVVAWPESWPRSRLLRGMIAALAAGLATAGSPVAGLFLGIVAAALWLQRRRPAAYALGVPPVLVVVVSSVVFPFSGRQPMTWNSAILPCVAGLAVVLLAPRAWRLSRLGAALYVLAVVLAWLIPSPVGTNIGRLGLLFGGVVLVAVLLDPRRDTSFASRTLGPRVARVLLVLALITNGSWQLGTALRDALTSRPPASFTTDLEPLLVQLRTRGAGLGRVEMVPTRSHREASAIAPYLPLARGWNRQADAERNPIFYRDRPLTAGAYERWLHRWAVRFVVVAAAEPDPAAREEAALIDTGLPYLERVWGNADWDLYAVEDPTPLVSRPARVLSFDAGGLVLSTPKAGRILVRIAASPWLTLVDADGDALPRLDDDTPLPTGGVDLRAIPGLLPGVDADRISAPEPLTVDPGSLSCLAGLSAERPRQVERGKRFDFVVLHAAAPGTYRIAAPYSLPRGSTCPDDDAGAAGGDAAGAP</sequence>
<dbReference type="EMBL" id="BAAAZH010000001">
    <property type="protein sequence ID" value="GAA4108638.1"/>
    <property type="molecule type" value="Genomic_DNA"/>
</dbReference>
<evidence type="ECO:0000256" key="2">
    <source>
        <dbReference type="SAM" id="Phobius"/>
    </source>
</evidence>
<dbReference type="RefSeq" id="WP_344731365.1">
    <property type="nucleotide sequence ID" value="NZ_BAAAZH010000001.1"/>
</dbReference>
<feature type="transmembrane region" description="Helical" evidence="2">
    <location>
        <begin position="48"/>
        <end position="68"/>
    </location>
</feature>
<evidence type="ECO:0000256" key="1">
    <source>
        <dbReference type="SAM" id="MobiDB-lite"/>
    </source>
</evidence>
<keyword evidence="2" id="KW-1133">Transmembrane helix</keyword>
<feature type="transmembrane region" description="Helical" evidence="2">
    <location>
        <begin position="291"/>
        <end position="310"/>
    </location>
</feature>
<evidence type="ECO:0000313" key="3">
    <source>
        <dbReference type="EMBL" id="GAA4108638.1"/>
    </source>
</evidence>
<feature type="transmembrane region" description="Helical" evidence="2">
    <location>
        <begin position="116"/>
        <end position="144"/>
    </location>
</feature>
<feature type="transmembrane region" description="Helical" evidence="2">
    <location>
        <begin position="205"/>
        <end position="233"/>
    </location>
</feature>
<comment type="caution">
    <text evidence="3">The sequence shown here is derived from an EMBL/GenBank/DDBJ whole genome shotgun (WGS) entry which is preliminary data.</text>
</comment>
<feature type="transmembrane region" description="Helical" evidence="2">
    <location>
        <begin position="354"/>
        <end position="372"/>
    </location>
</feature>
<dbReference type="Proteomes" id="UP001501495">
    <property type="component" value="Unassembled WGS sequence"/>
</dbReference>
<keyword evidence="4" id="KW-1185">Reference proteome</keyword>
<proteinExistence type="predicted"/>
<keyword evidence="2" id="KW-0812">Transmembrane</keyword>
<organism evidence="3 4">
    <name type="scientific">Nocardioides fonticola</name>
    <dbReference type="NCBI Taxonomy" id="450363"/>
    <lineage>
        <taxon>Bacteria</taxon>
        <taxon>Bacillati</taxon>
        <taxon>Actinomycetota</taxon>
        <taxon>Actinomycetes</taxon>
        <taxon>Propionibacteriales</taxon>
        <taxon>Nocardioidaceae</taxon>
        <taxon>Nocardioides</taxon>
    </lineage>
</organism>
<protein>
    <submittedName>
        <fullName evidence="3">MFS transporter</fullName>
    </submittedName>
</protein>
<name>A0ABP7X9T4_9ACTN</name>
<reference evidence="4" key="1">
    <citation type="journal article" date="2019" name="Int. J. Syst. Evol. Microbiol.">
        <title>The Global Catalogue of Microorganisms (GCM) 10K type strain sequencing project: providing services to taxonomists for standard genome sequencing and annotation.</title>
        <authorList>
            <consortium name="The Broad Institute Genomics Platform"/>
            <consortium name="The Broad Institute Genome Sequencing Center for Infectious Disease"/>
            <person name="Wu L."/>
            <person name="Ma J."/>
        </authorList>
    </citation>
    <scope>NUCLEOTIDE SEQUENCE [LARGE SCALE GENOMIC DNA]</scope>
    <source>
        <strain evidence="4">JCM 16703</strain>
    </source>
</reference>
<feature type="transmembrane region" description="Helical" evidence="2">
    <location>
        <begin position="266"/>
        <end position="284"/>
    </location>
</feature>
<feature type="transmembrane region" description="Helical" evidence="2">
    <location>
        <begin position="240"/>
        <end position="260"/>
    </location>
</feature>
<feature type="transmembrane region" description="Helical" evidence="2">
    <location>
        <begin position="316"/>
        <end position="334"/>
    </location>
</feature>